<accession>A0A150GRB1</accession>
<comment type="similarity">
    <text evidence="1">Belongs to the ADP-ribosylglycohydrolase family.</text>
</comment>
<dbReference type="EC" id="3.2.1.143" evidence="2"/>
<evidence type="ECO:0000313" key="14">
    <source>
        <dbReference type="EMBL" id="KXZ52278.1"/>
    </source>
</evidence>
<feature type="binding site" evidence="12">
    <location>
        <position position="345"/>
    </location>
    <ligand>
        <name>Mg(2+)</name>
        <dbReference type="ChEBI" id="CHEBI:18420"/>
        <label>1</label>
    </ligand>
</feature>
<dbReference type="PANTHER" id="PTHR16222">
    <property type="entry name" value="ADP-RIBOSYLGLYCOHYDROLASE"/>
    <property type="match status" value="1"/>
</dbReference>
<dbReference type="PANTHER" id="PTHR16222:SF24">
    <property type="entry name" value="ADP-RIBOSYLHYDROLASE ARH3"/>
    <property type="match status" value="1"/>
</dbReference>
<sequence>MSGYPARVAGCMLGKFAGDVLGAPVEGWAAEDIRSVYPDGLTSFAHTERGLLQRGGRVDDVHAARCYADEYQSHRGYGGTAYKVLACIKRHGINSESIKTIGTEFIPSGSFGNGGAMRIAPLGLVYRHAPPAVLRSAVAAALRCTHVHPTALDGALVVALAVGYLATRAPGAATARSPRSPSRSPPQAAGSSPPAATQGSAIDGQSSYTGGAGGAAAGPGAGGTVGSPGRRAGEASDGVATPAGLLGHLLAHSAYLETAEMVEKLRAVQAALGTASEFKPASQPWHSYFASRGWAAELQLQATVAEKFQIRADDAAAAAVAALCWHWACPEDAVVAAVHYGGDTDTVAAITGALAGALHGTSWIPLRWWDNLENGPAGRDEVLALATQLAALDTTA</sequence>
<reference evidence="15" key="1">
    <citation type="journal article" date="2016" name="Nat. Commun.">
        <title>The Gonium pectorale genome demonstrates co-option of cell cycle regulation during the evolution of multicellularity.</title>
        <authorList>
            <person name="Hanschen E.R."/>
            <person name="Marriage T.N."/>
            <person name="Ferris P.J."/>
            <person name="Hamaji T."/>
            <person name="Toyoda A."/>
            <person name="Fujiyama A."/>
            <person name="Neme R."/>
            <person name="Noguchi H."/>
            <person name="Minakuchi Y."/>
            <person name="Suzuki M."/>
            <person name="Kawai-Toyooka H."/>
            <person name="Smith D.R."/>
            <person name="Sparks H."/>
            <person name="Anderson J."/>
            <person name="Bakaric R."/>
            <person name="Luria V."/>
            <person name="Karger A."/>
            <person name="Kirschner M.W."/>
            <person name="Durand P.M."/>
            <person name="Michod R.E."/>
            <person name="Nozaki H."/>
            <person name="Olson B.J."/>
        </authorList>
    </citation>
    <scope>NUCLEOTIDE SEQUENCE [LARGE SCALE GENOMIC DNA]</scope>
    <source>
        <strain evidence="15">NIES-2863</strain>
    </source>
</reference>
<dbReference type="InterPro" id="IPR050792">
    <property type="entry name" value="ADP-ribosylglycohydrolase"/>
</dbReference>
<feature type="binding site" evidence="12">
    <location>
        <position position="346"/>
    </location>
    <ligand>
        <name>Mg(2+)</name>
        <dbReference type="ChEBI" id="CHEBI:18420"/>
        <label>1</label>
    </ligand>
</feature>
<comment type="catalytic activity">
    <reaction evidence="11">
        <text>alpha-NAD(+) + H2O = ADP-D-ribose + nicotinamide + H(+)</text>
        <dbReference type="Rhea" id="RHEA:68792"/>
        <dbReference type="ChEBI" id="CHEBI:15377"/>
        <dbReference type="ChEBI" id="CHEBI:15378"/>
        <dbReference type="ChEBI" id="CHEBI:17154"/>
        <dbReference type="ChEBI" id="CHEBI:57967"/>
        <dbReference type="ChEBI" id="CHEBI:77017"/>
    </reaction>
</comment>
<keyword evidence="12" id="KW-0460">Magnesium</keyword>
<dbReference type="Proteomes" id="UP000075714">
    <property type="component" value="Unassembled WGS sequence"/>
</dbReference>
<dbReference type="SUPFAM" id="SSF101478">
    <property type="entry name" value="ADP-ribosylglycohydrolase"/>
    <property type="match status" value="2"/>
</dbReference>
<dbReference type="Gene3D" id="1.10.4080.10">
    <property type="entry name" value="ADP-ribosylation/Crystallin J1"/>
    <property type="match status" value="2"/>
</dbReference>
<keyword evidence="15" id="KW-1185">Reference proteome</keyword>
<evidence type="ECO:0000256" key="12">
    <source>
        <dbReference type="PIRSR" id="PIRSR605502-1"/>
    </source>
</evidence>
<dbReference type="GO" id="GO:0004649">
    <property type="term" value="F:poly(ADP-ribose) glycohydrolase activity"/>
    <property type="evidence" value="ECO:0007669"/>
    <property type="project" value="UniProtKB-EC"/>
</dbReference>
<evidence type="ECO:0000256" key="13">
    <source>
        <dbReference type="SAM" id="MobiDB-lite"/>
    </source>
</evidence>
<evidence type="ECO:0000256" key="7">
    <source>
        <dbReference type="ARBA" id="ARBA00042722"/>
    </source>
</evidence>
<dbReference type="AlphaFoldDB" id="A0A150GRB1"/>
<feature type="region of interest" description="Disordered" evidence="13">
    <location>
        <begin position="171"/>
        <end position="238"/>
    </location>
</feature>
<evidence type="ECO:0000256" key="5">
    <source>
        <dbReference type="ARBA" id="ARBA00042398"/>
    </source>
</evidence>
<feature type="binding site" evidence="12">
    <location>
        <position position="343"/>
    </location>
    <ligand>
        <name>Mg(2+)</name>
        <dbReference type="ChEBI" id="CHEBI:18420"/>
        <label>1</label>
    </ligand>
</feature>
<evidence type="ECO:0000256" key="10">
    <source>
        <dbReference type="ARBA" id="ARBA00043193"/>
    </source>
</evidence>
<dbReference type="STRING" id="33097.A0A150GRB1"/>
<evidence type="ECO:0000256" key="9">
    <source>
        <dbReference type="ARBA" id="ARBA00043187"/>
    </source>
</evidence>
<proteinExistence type="inferred from homology"/>
<comment type="caution">
    <text evidence="14">The sequence shown here is derived from an EMBL/GenBank/DDBJ whole genome shotgun (WGS) entry which is preliminary data.</text>
</comment>
<evidence type="ECO:0000256" key="3">
    <source>
        <dbReference type="ARBA" id="ARBA00022801"/>
    </source>
</evidence>
<evidence type="ECO:0000256" key="8">
    <source>
        <dbReference type="ARBA" id="ARBA00042850"/>
    </source>
</evidence>
<dbReference type="InterPro" id="IPR036705">
    <property type="entry name" value="Ribosyl_crysJ1_sf"/>
</dbReference>
<evidence type="ECO:0000256" key="1">
    <source>
        <dbReference type="ARBA" id="ARBA00010702"/>
    </source>
</evidence>
<feature type="compositionally biased region" description="Gly residues" evidence="13">
    <location>
        <begin position="210"/>
        <end position="226"/>
    </location>
</feature>
<protein>
    <recommendedName>
        <fullName evidence="4">ADP-ribosylhydrolase ARH3</fullName>
        <ecNumber evidence="2">3.2.1.143</ecNumber>
    </recommendedName>
    <alternativeName>
        <fullName evidence="5">ADP-ribose glycohydrolase ARH3</fullName>
    </alternativeName>
    <alternativeName>
        <fullName evidence="6">ADP-ribosylhydrolase 3</fullName>
    </alternativeName>
    <alternativeName>
        <fullName evidence="9">O-acetyl-ADP-ribose deacetylase ARH3</fullName>
    </alternativeName>
    <alternativeName>
        <fullName evidence="10">Poly(ADP-ribose) glycohydrolase ARH3</fullName>
    </alternativeName>
    <alternativeName>
        <fullName evidence="8">[Protein ADP-ribosylarginine] hydrolase-like protein 2</fullName>
    </alternativeName>
    <alternativeName>
        <fullName evidence="7">[Protein ADP-ribosylserine] hydrolase</fullName>
    </alternativeName>
</protein>
<feature type="compositionally biased region" description="Low complexity" evidence="13">
    <location>
        <begin position="171"/>
        <end position="201"/>
    </location>
</feature>
<evidence type="ECO:0000256" key="6">
    <source>
        <dbReference type="ARBA" id="ARBA00042471"/>
    </source>
</evidence>
<comment type="cofactor">
    <cofactor evidence="12">
        <name>Mg(2+)</name>
        <dbReference type="ChEBI" id="CHEBI:18420"/>
    </cofactor>
    <text evidence="12">Binds 2 magnesium ions per subunit.</text>
</comment>
<keyword evidence="12" id="KW-0479">Metal-binding</keyword>
<evidence type="ECO:0000256" key="2">
    <source>
        <dbReference type="ARBA" id="ARBA00012255"/>
    </source>
</evidence>
<name>A0A150GRB1_GONPE</name>
<keyword evidence="3" id="KW-0378">Hydrolase</keyword>
<feature type="binding site" evidence="12">
    <location>
        <position position="60"/>
    </location>
    <ligand>
        <name>Mg(2+)</name>
        <dbReference type="ChEBI" id="CHEBI:18420"/>
        <label>1</label>
    </ligand>
</feature>
<feature type="binding site" evidence="12">
    <location>
        <position position="59"/>
    </location>
    <ligand>
        <name>Mg(2+)</name>
        <dbReference type="ChEBI" id="CHEBI:18420"/>
        <label>1</label>
    </ligand>
</feature>
<evidence type="ECO:0000256" key="4">
    <source>
        <dbReference type="ARBA" id="ARBA00041057"/>
    </source>
</evidence>
<dbReference type="EMBL" id="LSYV01000011">
    <property type="protein sequence ID" value="KXZ52278.1"/>
    <property type="molecule type" value="Genomic_DNA"/>
</dbReference>
<dbReference type="Pfam" id="PF03747">
    <property type="entry name" value="ADP_ribosyl_GH"/>
    <property type="match status" value="1"/>
</dbReference>
<dbReference type="InterPro" id="IPR005502">
    <property type="entry name" value="Ribosyl_crysJ1"/>
</dbReference>
<dbReference type="GO" id="GO:0046872">
    <property type="term" value="F:metal ion binding"/>
    <property type="evidence" value="ECO:0007669"/>
    <property type="project" value="UniProtKB-KW"/>
</dbReference>
<evidence type="ECO:0000256" key="11">
    <source>
        <dbReference type="ARBA" id="ARBA00049015"/>
    </source>
</evidence>
<evidence type="ECO:0000313" key="15">
    <source>
        <dbReference type="Proteomes" id="UP000075714"/>
    </source>
</evidence>
<organism evidence="14 15">
    <name type="scientific">Gonium pectorale</name>
    <name type="common">Green alga</name>
    <dbReference type="NCBI Taxonomy" id="33097"/>
    <lineage>
        <taxon>Eukaryota</taxon>
        <taxon>Viridiplantae</taxon>
        <taxon>Chlorophyta</taxon>
        <taxon>core chlorophytes</taxon>
        <taxon>Chlorophyceae</taxon>
        <taxon>CS clade</taxon>
        <taxon>Chlamydomonadales</taxon>
        <taxon>Volvocaceae</taxon>
        <taxon>Gonium</taxon>
    </lineage>
</organism>
<gene>
    <name evidence="14" type="ORF">GPECTOR_10g910</name>
</gene>
<dbReference type="OrthoDB" id="410104at2759"/>